<dbReference type="Proteomes" id="UP000308836">
    <property type="component" value="Unassembled WGS sequence"/>
</dbReference>
<accession>A0AC61RB83</accession>
<proteinExistence type="predicted"/>
<evidence type="ECO:0000313" key="1">
    <source>
        <dbReference type="EMBL" id="TGY67246.1"/>
    </source>
</evidence>
<dbReference type="EMBL" id="SRYG01000001">
    <property type="protein sequence ID" value="TGY67246.1"/>
    <property type="molecule type" value="Genomic_DNA"/>
</dbReference>
<reference evidence="1" key="1">
    <citation type="submission" date="2019-04" db="EMBL/GenBank/DDBJ databases">
        <title>Microbes associate with the intestines of laboratory mice.</title>
        <authorList>
            <person name="Navarre W."/>
            <person name="Wong E."/>
            <person name="Huang K."/>
            <person name="Tropini C."/>
            <person name="Ng K."/>
            <person name="Yu B."/>
        </authorList>
    </citation>
    <scope>NUCLEOTIDE SEQUENCE</scope>
    <source>
        <strain evidence="1">NM09_H32</strain>
    </source>
</reference>
<sequence>MDNRSFSGPEGKIYLAKMMMEIDKYGFELYITKSCDQEIHQAVEFYFNHLIPFVKMLGNDYEEDVSDMMGRMEAERGMSLYEEWNKTNPVLKQAMALVA</sequence>
<organism evidence="1 2">
    <name type="scientific">Dubosiella muris</name>
    <dbReference type="NCBI Taxonomy" id="3038133"/>
    <lineage>
        <taxon>Bacteria</taxon>
        <taxon>Bacillati</taxon>
        <taxon>Bacillota</taxon>
        <taxon>Erysipelotrichia</taxon>
        <taxon>Erysipelotrichales</taxon>
        <taxon>Erysipelotrichaceae</taxon>
        <taxon>Dubosiella</taxon>
    </lineage>
</organism>
<name>A0AC61RB83_9FIRM</name>
<keyword evidence="2" id="KW-1185">Reference proteome</keyword>
<protein>
    <submittedName>
        <fullName evidence="1">Uncharacterized protein</fullName>
    </submittedName>
</protein>
<evidence type="ECO:0000313" key="2">
    <source>
        <dbReference type="Proteomes" id="UP000308836"/>
    </source>
</evidence>
<gene>
    <name evidence="1" type="ORF">E5336_00255</name>
</gene>
<comment type="caution">
    <text evidence="1">The sequence shown here is derived from an EMBL/GenBank/DDBJ whole genome shotgun (WGS) entry which is preliminary data.</text>
</comment>